<dbReference type="Pfam" id="PF13895">
    <property type="entry name" value="Ig_2"/>
    <property type="match status" value="1"/>
</dbReference>
<feature type="signal peptide" evidence="7">
    <location>
        <begin position="1"/>
        <end position="19"/>
    </location>
</feature>
<reference evidence="9 10" key="1">
    <citation type="journal article" date="2018" name="Sci. Rep.">
        <title>Genomic signatures of local adaptation to the degree of environmental predictability in rotifers.</title>
        <authorList>
            <person name="Franch-Gras L."/>
            <person name="Hahn C."/>
            <person name="Garcia-Roger E.M."/>
            <person name="Carmona M.J."/>
            <person name="Serra M."/>
            <person name="Gomez A."/>
        </authorList>
    </citation>
    <scope>NUCLEOTIDE SEQUENCE [LARGE SCALE GENOMIC DNA]</scope>
    <source>
        <strain evidence="9">HYR1</strain>
    </source>
</reference>
<dbReference type="InterPro" id="IPR007110">
    <property type="entry name" value="Ig-like_dom"/>
</dbReference>
<dbReference type="Proteomes" id="UP000276133">
    <property type="component" value="Unassembled WGS sequence"/>
</dbReference>
<comment type="subcellular location">
    <subcellularLocation>
        <location evidence="1">Membrane</location>
        <topology evidence="1">Single-pass type I membrane protein</topology>
    </subcellularLocation>
</comment>
<dbReference type="InterPro" id="IPR013098">
    <property type="entry name" value="Ig_I-set"/>
</dbReference>
<dbReference type="STRING" id="10195.A0A3M7RPP5"/>
<dbReference type="InterPro" id="IPR003598">
    <property type="entry name" value="Ig_sub2"/>
</dbReference>
<gene>
    <name evidence="9" type="ORF">BpHYR1_029599</name>
</gene>
<keyword evidence="4" id="KW-0325">Glycoprotein</keyword>
<keyword evidence="7" id="KW-0732">Signal</keyword>
<evidence type="ECO:0000256" key="6">
    <source>
        <dbReference type="SAM" id="Phobius"/>
    </source>
</evidence>
<feature type="domain" description="Ig-like" evidence="8">
    <location>
        <begin position="37"/>
        <end position="127"/>
    </location>
</feature>
<accession>A0A3M7RPP5</accession>
<dbReference type="Gene3D" id="2.60.40.10">
    <property type="entry name" value="Immunoglobulins"/>
    <property type="match status" value="3"/>
</dbReference>
<dbReference type="SUPFAM" id="SSF48726">
    <property type="entry name" value="Immunoglobulin"/>
    <property type="match status" value="3"/>
</dbReference>
<dbReference type="InterPro" id="IPR013783">
    <property type="entry name" value="Ig-like_fold"/>
</dbReference>
<dbReference type="OrthoDB" id="10012075at2759"/>
<dbReference type="PROSITE" id="PS50835">
    <property type="entry name" value="IG_LIKE"/>
    <property type="match status" value="3"/>
</dbReference>
<dbReference type="InterPro" id="IPR036179">
    <property type="entry name" value="Ig-like_dom_sf"/>
</dbReference>
<dbReference type="EMBL" id="REGN01002908">
    <property type="protein sequence ID" value="RNA25526.1"/>
    <property type="molecule type" value="Genomic_DNA"/>
</dbReference>
<dbReference type="InterPro" id="IPR051275">
    <property type="entry name" value="Cell_adhesion_signaling"/>
</dbReference>
<sequence length="447" mass="51457">MKFQFGVLIILILYNGSQTVNSLYEFSNNLDTDSQIPYIEANDFQNATVGKSVSLKCIVHHLKSYKIAWYFNGILLSLNSIRIINDKYYSVENPLPNEWILVIDPVNTIHDGPYSCHVNNGLKKNINLKVGMPPVFVGNNDSQIIINAQERDNVTLTCEAEGSPLPLIYWYKNNKLIATGTQFFKKNVSRYSSAVYECVARNGIEPDPSRLFKVNINFKPTIHLMYHFADYQNNSNRHILNELELVCEITGNPINSINWFKDGIKIKDDHGRRHRFYRNNNYSFKSAYSPTSEPKSILKKKHPKIVSIHSTYHEKHFKFISKLKIKNFDESENGNYKCSANGFEGDHSKSLNINELGTKWIIDESNKDLIVNKNEKYTKKNLKILNQQDLNGRLVQTSLMHELSRGSKYNLTKSAEMVQDTFNASNSLGFIYVYIYLIVAIILNRIN</sequence>
<feature type="chain" id="PRO_5018268109" evidence="7">
    <location>
        <begin position="20"/>
        <end position="447"/>
    </location>
</feature>
<dbReference type="Pfam" id="PF07679">
    <property type="entry name" value="I-set"/>
    <property type="match status" value="1"/>
</dbReference>
<feature type="transmembrane region" description="Helical" evidence="6">
    <location>
        <begin position="427"/>
        <end position="446"/>
    </location>
</feature>
<dbReference type="SMART" id="SM00409">
    <property type="entry name" value="IG"/>
    <property type="match status" value="3"/>
</dbReference>
<keyword evidence="6" id="KW-1133">Transmembrane helix</keyword>
<evidence type="ECO:0000256" key="7">
    <source>
        <dbReference type="SAM" id="SignalP"/>
    </source>
</evidence>
<evidence type="ECO:0000256" key="3">
    <source>
        <dbReference type="ARBA" id="ARBA00023157"/>
    </source>
</evidence>
<dbReference type="GO" id="GO:0005886">
    <property type="term" value="C:plasma membrane"/>
    <property type="evidence" value="ECO:0007669"/>
    <property type="project" value="TreeGrafter"/>
</dbReference>
<evidence type="ECO:0000256" key="1">
    <source>
        <dbReference type="ARBA" id="ARBA00004479"/>
    </source>
</evidence>
<evidence type="ECO:0000313" key="9">
    <source>
        <dbReference type="EMBL" id="RNA25526.1"/>
    </source>
</evidence>
<evidence type="ECO:0000256" key="2">
    <source>
        <dbReference type="ARBA" id="ARBA00023136"/>
    </source>
</evidence>
<keyword evidence="10" id="KW-1185">Reference proteome</keyword>
<evidence type="ECO:0000256" key="5">
    <source>
        <dbReference type="ARBA" id="ARBA00023319"/>
    </source>
</evidence>
<dbReference type="GO" id="GO:0050839">
    <property type="term" value="F:cell adhesion molecule binding"/>
    <property type="evidence" value="ECO:0007669"/>
    <property type="project" value="TreeGrafter"/>
</dbReference>
<feature type="domain" description="Ig-like" evidence="8">
    <location>
        <begin position="220"/>
        <end position="354"/>
    </location>
</feature>
<comment type="caution">
    <text evidence="9">The sequence shown here is derived from an EMBL/GenBank/DDBJ whole genome shotgun (WGS) entry which is preliminary data.</text>
</comment>
<dbReference type="InterPro" id="IPR003599">
    <property type="entry name" value="Ig_sub"/>
</dbReference>
<dbReference type="SMART" id="SM00408">
    <property type="entry name" value="IGc2"/>
    <property type="match status" value="3"/>
</dbReference>
<dbReference type="PANTHER" id="PTHR11640:SF158">
    <property type="entry name" value="V-SET AND IMMUNOGLOBULIN DOMAIN-CONTAINING PROTEIN 10-LIKE 2"/>
    <property type="match status" value="1"/>
</dbReference>
<keyword evidence="2 6" id="KW-0472">Membrane</keyword>
<dbReference type="CDD" id="cd00096">
    <property type="entry name" value="Ig"/>
    <property type="match status" value="3"/>
</dbReference>
<dbReference type="GO" id="GO:0098609">
    <property type="term" value="P:cell-cell adhesion"/>
    <property type="evidence" value="ECO:0007669"/>
    <property type="project" value="TreeGrafter"/>
</dbReference>
<proteinExistence type="predicted"/>
<evidence type="ECO:0000313" key="10">
    <source>
        <dbReference type="Proteomes" id="UP000276133"/>
    </source>
</evidence>
<keyword evidence="5" id="KW-0393">Immunoglobulin domain</keyword>
<keyword evidence="6" id="KW-0812">Transmembrane</keyword>
<dbReference type="GO" id="GO:0005911">
    <property type="term" value="C:cell-cell junction"/>
    <property type="evidence" value="ECO:0007669"/>
    <property type="project" value="TreeGrafter"/>
</dbReference>
<feature type="domain" description="Ig-like" evidence="8">
    <location>
        <begin position="133"/>
        <end position="217"/>
    </location>
</feature>
<dbReference type="PANTHER" id="PTHR11640">
    <property type="entry name" value="NEPHRIN"/>
    <property type="match status" value="1"/>
</dbReference>
<organism evidence="9 10">
    <name type="scientific">Brachionus plicatilis</name>
    <name type="common">Marine rotifer</name>
    <name type="synonym">Brachionus muelleri</name>
    <dbReference type="NCBI Taxonomy" id="10195"/>
    <lineage>
        <taxon>Eukaryota</taxon>
        <taxon>Metazoa</taxon>
        <taxon>Spiralia</taxon>
        <taxon>Gnathifera</taxon>
        <taxon>Rotifera</taxon>
        <taxon>Eurotatoria</taxon>
        <taxon>Monogononta</taxon>
        <taxon>Pseudotrocha</taxon>
        <taxon>Ploima</taxon>
        <taxon>Brachionidae</taxon>
        <taxon>Brachionus</taxon>
    </lineage>
</organism>
<dbReference type="AlphaFoldDB" id="A0A3M7RPP5"/>
<name>A0A3M7RPP5_BRAPC</name>
<keyword evidence="3" id="KW-1015">Disulfide bond</keyword>
<evidence type="ECO:0000259" key="8">
    <source>
        <dbReference type="PROSITE" id="PS50835"/>
    </source>
</evidence>
<evidence type="ECO:0000256" key="4">
    <source>
        <dbReference type="ARBA" id="ARBA00023180"/>
    </source>
</evidence>
<protein>
    <submittedName>
        <fullName evidence="9">Lachesin-like isoform X2</fullName>
    </submittedName>
</protein>